<dbReference type="InterPro" id="IPR051258">
    <property type="entry name" value="Diverse_Substrate_Transporter"/>
</dbReference>
<feature type="transmembrane region" description="Helical" evidence="6">
    <location>
        <begin position="65"/>
        <end position="87"/>
    </location>
</feature>
<feature type="transmembrane region" description="Helical" evidence="6">
    <location>
        <begin position="9"/>
        <end position="28"/>
    </location>
</feature>
<feature type="transmembrane region" description="Helical" evidence="6">
    <location>
        <begin position="118"/>
        <end position="137"/>
    </location>
</feature>
<evidence type="ECO:0000256" key="6">
    <source>
        <dbReference type="SAM" id="Phobius"/>
    </source>
</evidence>
<dbReference type="GO" id="GO:0005886">
    <property type="term" value="C:plasma membrane"/>
    <property type="evidence" value="ECO:0007669"/>
    <property type="project" value="UniProtKB-SubCell"/>
</dbReference>
<dbReference type="PANTHER" id="PTHR42920:SF5">
    <property type="entry name" value="EAMA DOMAIN-CONTAINING PROTEIN"/>
    <property type="match status" value="1"/>
</dbReference>
<evidence type="ECO:0000256" key="2">
    <source>
        <dbReference type="ARBA" id="ARBA00022475"/>
    </source>
</evidence>
<dbReference type="Pfam" id="PF00892">
    <property type="entry name" value="EamA"/>
    <property type="match status" value="2"/>
</dbReference>
<accession>A0A7V2ZIP1</accession>
<dbReference type="SUPFAM" id="SSF103481">
    <property type="entry name" value="Multidrug resistance efflux transporter EmrE"/>
    <property type="match status" value="2"/>
</dbReference>
<name>A0A7V2ZIP1_9BACT</name>
<organism evidence="8">
    <name type="scientific">Ignavibacterium album</name>
    <dbReference type="NCBI Taxonomy" id="591197"/>
    <lineage>
        <taxon>Bacteria</taxon>
        <taxon>Pseudomonadati</taxon>
        <taxon>Ignavibacteriota</taxon>
        <taxon>Ignavibacteria</taxon>
        <taxon>Ignavibacteriales</taxon>
        <taxon>Ignavibacteriaceae</taxon>
        <taxon>Ignavibacterium</taxon>
    </lineage>
</organism>
<dbReference type="EMBL" id="DSUJ01000008">
    <property type="protein sequence ID" value="HFI90672.1"/>
    <property type="molecule type" value="Genomic_DNA"/>
</dbReference>
<evidence type="ECO:0000259" key="7">
    <source>
        <dbReference type="Pfam" id="PF00892"/>
    </source>
</evidence>
<feature type="transmembrane region" description="Helical" evidence="6">
    <location>
        <begin position="220"/>
        <end position="240"/>
    </location>
</feature>
<feature type="transmembrane region" description="Helical" evidence="6">
    <location>
        <begin position="34"/>
        <end position="53"/>
    </location>
</feature>
<keyword evidence="4 6" id="KW-1133">Transmembrane helix</keyword>
<evidence type="ECO:0000256" key="3">
    <source>
        <dbReference type="ARBA" id="ARBA00022692"/>
    </source>
</evidence>
<protein>
    <submittedName>
        <fullName evidence="8">EamA/RhaT family transporter</fullName>
    </submittedName>
</protein>
<comment type="caution">
    <text evidence="8">The sequence shown here is derived from an EMBL/GenBank/DDBJ whole genome shotgun (WGS) entry which is preliminary data.</text>
</comment>
<keyword evidence="5 6" id="KW-0472">Membrane</keyword>
<dbReference type="AlphaFoldDB" id="A0A7V2ZIP1"/>
<feature type="transmembrane region" description="Helical" evidence="6">
    <location>
        <begin position="187"/>
        <end position="208"/>
    </location>
</feature>
<dbReference type="PANTHER" id="PTHR42920">
    <property type="entry name" value="OS03G0707200 PROTEIN-RELATED"/>
    <property type="match status" value="1"/>
</dbReference>
<dbReference type="InterPro" id="IPR037185">
    <property type="entry name" value="EmrE-like"/>
</dbReference>
<gene>
    <name evidence="8" type="ORF">ENS31_03955</name>
</gene>
<comment type="subcellular location">
    <subcellularLocation>
        <location evidence="1">Cell membrane</location>
        <topology evidence="1">Multi-pass membrane protein</topology>
    </subcellularLocation>
</comment>
<reference evidence="8" key="1">
    <citation type="journal article" date="2020" name="mSystems">
        <title>Genome- and Community-Level Interaction Insights into Carbon Utilization and Element Cycling Functions of Hydrothermarchaeota in Hydrothermal Sediment.</title>
        <authorList>
            <person name="Zhou Z."/>
            <person name="Liu Y."/>
            <person name="Xu W."/>
            <person name="Pan J."/>
            <person name="Luo Z.H."/>
            <person name="Li M."/>
        </authorList>
    </citation>
    <scope>NUCLEOTIDE SEQUENCE [LARGE SCALE GENOMIC DNA]</scope>
    <source>
        <strain evidence="8">SpSt-479</strain>
    </source>
</reference>
<keyword evidence="3 6" id="KW-0812">Transmembrane</keyword>
<feature type="domain" description="EamA" evidence="7">
    <location>
        <begin position="6"/>
        <end position="135"/>
    </location>
</feature>
<evidence type="ECO:0000313" key="8">
    <source>
        <dbReference type="EMBL" id="HFI90672.1"/>
    </source>
</evidence>
<feature type="domain" description="EamA" evidence="7">
    <location>
        <begin position="154"/>
        <end position="291"/>
    </location>
</feature>
<feature type="transmembrane region" description="Helical" evidence="6">
    <location>
        <begin position="252"/>
        <end position="271"/>
    </location>
</feature>
<feature type="transmembrane region" description="Helical" evidence="6">
    <location>
        <begin position="277"/>
        <end position="295"/>
    </location>
</feature>
<keyword evidence="2" id="KW-1003">Cell membrane</keyword>
<evidence type="ECO:0000256" key="4">
    <source>
        <dbReference type="ARBA" id="ARBA00022989"/>
    </source>
</evidence>
<evidence type="ECO:0000256" key="5">
    <source>
        <dbReference type="ARBA" id="ARBA00023136"/>
    </source>
</evidence>
<dbReference type="InterPro" id="IPR000620">
    <property type="entry name" value="EamA_dom"/>
</dbReference>
<feature type="transmembrane region" description="Helical" evidence="6">
    <location>
        <begin position="157"/>
        <end position="175"/>
    </location>
</feature>
<evidence type="ECO:0000256" key="1">
    <source>
        <dbReference type="ARBA" id="ARBA00004651"/>
    </source>
</evidence>
<feature type="transmembrane region" description="Helical" evidence="6">
    <location>
        <begin position="93"/>
        <end position="111"/>
    </location>
</feature>
<sequence length="309" mass="34093">MKKYFGEGALLLNTIIWGGTFALIKNALTDISPLLFLGIRFIIAAAILFPFIYKIVKQTDRNTFIAGSVLGLFYFFGFATQTIGLNYTTATKSGFITGTFVVIIPILQTIIEKKKPKWYNIVSIIFVMIGLIFLSSSGDNLLQFINELGSDFNIGDFLTLICAVLFAFQVVYVDVFTKKYDYMPMVFIQLLITGIGGFLGSIFLSSIGLEIVKFNLTTNLIFALVYTSVFASIIATIIQLRYQKVVSPTKAGIIYSFEPIMAAILAFFIVGEKISKFGMFGGVFIVIGLLLSEILENRNGQAGKGNDNS</sequence>
<proteinExistence type="predicted"/>